<sequence>MKKNLRIVSAAAAALLAVAPVATSVVSTVSADTNVTVEGGTTSTAPAEASIKLNVTNVASLVANDSPAKVAASIATPSLPTGAAVVPAKANVYKVTKNTDGTNSVATTPTTDKLVAGESYVVKVKVSITGLTSFAGKSATDAGAFKVNGTAVTVNGSGIATDVELTSAEFAIPNPALTGAPYIKDVAKSSAVDSGSIDLTTYSVAGIKSDFDKKYAVANTTTGTGAAVPSITDFEGSVRAGLKAAGITVKADGSFDKPAASFPITLNLASTNGKTNTFVFTVNPSATTSDDSFPFMFFNGETDTAKAYKGNATIDALPDSITWNYVPVNGVVDTKGIQNSFKTTVSKTDTNTIVPTVDISKVNTKVAGKYPVTVTATNAEKKTTKVTFMLTVGAKDASYKIVQSDVDVPVYKITGNTVTDTKTVVKNGDQIATYGDAIVINGKSYTRINSADSDLYVETKYVDGSVKPGDKVTKKVMHNAYIYDANHKRVGDKTLAAYTNVDVYGKATKLADGSLVYKIGDDQYVMADNIDGTVRTLTHNAYVYKTSTKRADRRVLRKGDKVTTYGNPYKFKNGKSYYRIGGPAKQYVKVANF</sequence>
<evidence type="ECO:0000313" key="3">
    <source>
        <dbReference type="EMBL" id="SFD37549.1"/>
    </source>
</evidence>
<feature type="domain" description="S-layer protein C-terminal" evidence="2">
    <location>
        <begin position="410"/>
        <end position="453"/>
    </location>
</feature>
<dbReference type="PRINTS" id="PR01729">
    <property type="entry name" value="SURFACELAYER"/>
</dbReference>
<evidence type="ECO:0000313" key="4">
    <source>
        <dbReference type="Proteomes" id="UP000199599"/>
    </source>
</evidence>
<evidence type="ECO:0000256" key="1">
    <source>
        <dbReference type="SAM" id="SignalP"/>
    </source>
</evidence>
<gene>
    <name evidence="3" type="ORF">SAMN04487792_0566</name>
</gene>
<dbReference type="Proteomes" id="UP000199599">
    <property type="component" value="Unassembled WGS sequence"/>
</dbReference>
<feature type="signal peptide" evidence="1">
    <location>
        <begin position="1"/>
        <end position="24"/>
    </location>
</feature>
<dbReference type="Gene3D" id="2.60.40.10">
    <property type="entry name" value="Immunoglobulins"/>
    <property type="match status" value="1"/>
</dbReference>
<reference evidence="4" key="1">
    <citation type="submission" date="2016-10" db="EMBL/GenBank/DDBJ databases">
        <authorList>
            <person name="Varghese N."/>
            <person name="Submissions S."/>
        </authorList>
    </citation>
    <scope>NUCLEOTIDE SEQUENCE [LARGE SCALE GENOMIC DNA]</scope>
    <source>
        <strain evidence="4">R-53102</strain>
    </source>
</reference>
<proteinExistence type="predicted"/>
<dbReference type="Pfam" id="PF03217">
    <property type="entry name" value="SlpA"/>
    <property type="match status" value="3"/>
</dbReference>
<name>A0A1I1RTA4_9LACO</name>
<feature type="domain" description="S-layer protein C-terminal" evidence="2">
    <location>
        <begin position="470"/>
        <end position="527"/>
    </location>
</feature>
<dbReference type="AlphaFoldDB" id="A0A1I1RTA4"/>
<evidence type="ECO:0000259" key="2">
    <source>
        <dbReference type="Pfam" id="PF03217"/>
    </source>
</evidence>
<dbReference type="GO" id="GO:0009274">
    <property type="term" value="C:peptidoglycan-based cell wall"/>
    <property type="evidence" value="ECO:0007669"/>
    <property type="project" value="InterPro"/>
</dbReference>
<organism evidence="3 4">
    <name type="scientific">Lactobacillus bombicola</name>
    <dbReference type="NCBI Taxonomy" id="1505723"/>
    <lineage>
        <taxon>Bacteria</taxon>
        <taxon>Bacillati</taxon>
        <taxon>Bacillota</taxon>
        <taxon>Bacilli</taxon>
        <taxon>Lactobacillales</taxon>
        <taxon>Lactobacillaceae</taxon>
        <taxon>Lactobacillus</taxon>
    </lineage>
</organism>
<dbReference type="GO" id="GO:0005199">
    <property type="term" value="F:structural constituent of cell wall"/>
    <property type="evidence" value="ECO:0007669"/>
    <property type="project" value="InterPro"/>
</dbReference>
<dbReference type="InterPro" id="IPR004903">
    <property type="entry name" value="S-layer_prot"/>
</dbReference>
<accession>A0A1I1RTA4</accession>
<dbReference type="GO" id="GO:0030115">
    <property type="term" value="C:S-layer"/>
    <property type="evidence" value="ECO:0007669"/>
    <property type="project" value="InterPro"/>
</dbReference>
<dbReference type="RefSeq" id="WP_090092558.1">
    <property type="nucleotide sequence ID" value="NZ_CBCRVU010000002.1"/>
</dbReference>
<dbReference type="InterPro" id="IPR024968">
    <property type="entry name" value="SlpA_C_lactobacillus"/>
</dbReference>
<dbReference type="EMBL" id="FOMN01000002">
    <property type="protein sequence ID" value="SFD37549.1"/>
    <property type="molecule type" value="Genomic_DNA"/>
</dbReference>
<keyword evidence="1" id="KW-0732">Signal</keyword>
<protein>
    <submittedName>
        <fullName evidence="3">Surface layer protein</fullName>
    </submittedName>
</protein>
<feature type="domain" description="S-layer protein C-terminal" evidence="2">
    <location>
        <begin position="528"/>
        <end position="591"/>
    </location>
</feature>
<dbReference type="InterPro" id="IPR013783">
    <property type="entry name" value="Ig-like_fold"/>
</dbReference>
<feature type="chain" id="PRO_5039660997" evidence="1">
    <location>
        <begin position="25"/>
        <end position="593"/>
    </location>
</feature>